<feature type="coiled-coil region" evidence="1">
    <location>
        <begin position="561"/>
        <end position="726"/>
    </location>
</feature>
<dbReference type="OrthoDB" id="10062814at2759"/>
<name>A0A7J7JUK0_BUGNE</name>
<reference evidence="3" key="1">
    <citation type="submission" date="2020-06" db="EMBL/GenBank/DDBJ databases">
        <title>Draft genome of Bugula neritina, a colonial animal packing powerful symbionts and potential medicines.</title>
        <authorList>
            <person name="Rayko M."/>
        </authorList>
    </citation>
    <scope>NUCLEOTIDE SEQUENCE [LARGE SCALE GENOMIC DNA]</scope>
    <source>
        <strain evidence="3">Kwan_BN1</strain>
    </source>
</reference>
<dbReference type="InterPro" id="IPR028816">
    <property type="entry name" value="Caprin"/>
</dbReference>
<feature type="compositionally biased region" description="Polar residues" evidence="2">
    <location>
        <begin position="828"/>
        <end position="845"/>
    </location>
</feature>
<dbReference type="AlphaFoldDB" id="A0A7J7JUK0"/>
<dbReference type="Proteomes" id="UP000593567">
    <property type="component" value="Unassembled WGS sequence"/>
</dbReference>
<gene>
    <name evidence="3" type="ORF">EB796_012046</name>
</gene>
<feature type="coiled-coil region" evidence="1">
    <location>
        <begin position="391"/>
        <end position="422"/>
    </location>
</feature>
<dbReference type="GO" id="GO:0003723">
    <property type="term" value="F:RNA binding"/>
    <property type="evidence" value="ECO:0007669"/>
    <property type="project" value="TreeGrafter"/>
</dbReference>
<evidence type="ECO:0000313" key="3">
    <source>
        <dbReference type="EMBL" id="KAF6029637.1"/>
    </source>
</evidence>
<evidence type="ECO:0000256" key="2">
    <source>
        <dbReference type="SAM" id="MobiDB-lite"/>
    </source>
</evidence>
<dbReference type="PANTHER" id="PTHR22922:SF19">
    <property type="entry name" value="CAPRIN HOMOLOG"/>
    <property type="match status" value="1"/>
</dbReference>
<feature type="compositionally biased region" description="Low complexity" evidence="2">
    <location>
        <begin position="203"/>
        <end position="214"/>
    </location>
</feature>
<evidence type="ECO:0000256" key="1">
    <source>
        <dbReference type="SAM" id="Coils"/>
    </source>
</evidence>
<keyword evidence="4" id="KW-1185">Reference proteome</keyword>
<comment type="caution">
    <text evidence="3">The sequence shown here is derived from an EMBL/GenBank/DDBJ whole genome shotgun (WGS) entry which is preliminary data.</text>
</comment>
<evidence type="ECO:0000313" key="4">
    <source>
        <dbReference type="Proteomes" id="UP000593567"/>
    </source>
</evidence>
<feature type="region of interest" description="Disordered" evidence="2">
    <location>
        <begin position="63"/>
        <end position="91"/>
    </location>
</feature>
<accession>A0A7J7JUK0</accession>
<dbReference type="PANTHER" id="PTHR22922">
    <property type="entry name" value="GPI-ANCHORED PROTEIN P137"/>
    <property type="match status" value="1"/>
</dbReference>
<feature type="compositionally biased region" description="Gly residues" evidence="2">
    <location>
        <begin position="252"/>
        <end position="261"/>
    </location>
</feature>
<keyword evidence="1" id="KW-0175">Coiled coil</keyword>
<dbReference type="GO" id="GO:0005737">
    <property type="term" value="C:cytoplasm"/>
    <property type="evidence" value="ECO:0007669"/>
    <property type="project" value="TreeGrafter"/>
</dbReference>
<feature type="region of interest" description="Disordered" evidence="2">
    <location>
        <begin position="804"/>
        <end position="853"/>
    </location>
</feature>
<protein>
    <submittedName>
        <fullName evidence="3">Uncharacterized protein</fullName>
    </submittedName>
</protein>
<proteinExistence type="predicted"/>
<sequence length="853" mass="96123">MQSLLDARDKAVCGTTYRELNNLITKIQQCPFFTERPRSPETKEVKNDVDAATEDGYVHIQAEEVPHADSAEVQSALPPEVPPPAEAEETHPQPNLLAAQPAANQPKSIEKIVENVQGQFNFLQESELDRDPAHSDPAVLAVHPLPAQPFPQPIMNHSQPPTENSGYVPPPAQVADSAYQHYNMQSSASSAPHPIPMPNETPVQQSSQSVFSAQPEHNFDGGRTFESSSYKQQDKSSAPGDDMHQRGQGQMRRGGGGGYRGMRGNHSNGFGSRGGYRGGPSDRPSGGYRGDRSSGSDRPRQGSPSRNNGFSGDQRRGGRGGPRGGNNAMENILLPGSESVSMEESGVNLNSPSIIDDELMTALDALEGHADDTIQASRSSELYWIKTVNERDELILENRQTIEELQSLNETLSKENRELRGQLLMNNQGDIVGALQEDAGESRKLSLHLQDELAELQMDVVARLKDQIKALQGNLVKCGQNYSDLAVQFEKEARTNQEQLRYKQQISELCELYDTVIDGACQECEEYLHSIERLELENRNTRSPPKSRPNMATDEYYMEMLHSSEQSNRELRVQIEQLQKEMNSREQRLFNETMSRIENTNREQTEKMKSQIAELSQELSLLNVDNRALREKILRTENDNESLMKQVSNSTVVSEELKALQSNLDNQLSLNHTLELKVRELELIRMEHSTSCEAMKRDYTDLTEKLLAYENELRNLHKKFSESQELQYKFDQMNSHLNESMMRIQTENNVLVQEVSSARKEVSLAHMVSEQETRKQSEHEETILRMKEMELAHQTEIEELTSKLESAEKQHQAANSKVKALRDRLKTMQESWQKVSTNTESSFTAPRSVPAAD</sequence>
<feature type="compositionally biased region" description="Basic and acidic residues" evidence="2">
    <location>
        <begin position="289"/>
        <end position="300"/>
    </location>
</feature>
<feature type="compositionally biased region" description="Polar residues" evidence="2">
    <location>
        <begin position="155"/>
        <end position="165"/>
    </location>
</feature>
<organism evidence="3 4">
    <name type="scientific">Bugula neritina</name>
    <name type="common">Brown bryozoan</name>
    <name type="synonym">Sertularia neritina</name>
    <dbReference type="NCBI Taxonomy" id="10212"/>
    <lineage>
        <taxon>Eukaryota</taxon>
        <taxon>Metazoa</taxon>
        <taxon>Spiralia</taxon>
        <taxon>Lophotrochozoa</taxon>
        <taxon>Bryozoa</taxon>
        <taxon>Gymnolaemata</taxon>
        <taxon>Cheilostomatida</taxon>
        <taxon>Flustrina</taxon>
        <taxon>Buguloidea</taxon>
        <taxon>Bugulidae</taxon>
        <taxon>Bugula</taxon>
    </lineage>
</organism>
<feature type="compositionally biased region" description="Polar residues" evidence="2">
    <location>
        <begin position="180"/>
        <end position="190"/>
    </location>
</feature>
<feature type="region of interest" description="Disordered" evidence="2">
    <location>
        <begin position="144"/>
        <end position="331"/>
    </location>
</feature>
<dbReference type="EMBL" id="VXIV02001799">
    <property type="protein sequence ID" value="KAF6029637.1"/>
    <property type="molecule type" value="Genomic_DNA"/>
</dbReference>